<dbReference type="Proteomes" id="UP001212803">
    <property type="component" value="Chromosome"/>
</dbReference>
<dbReference type="GO" id="GO:0004519">
    <property type="term" value="F:endonuclease activity"/>
    <property type="evidence" value="ECO:0007669"/>
    <property type="project" value="UniProtKB-KW"/>
</dbReference>
<dbReference type="PANTHER" id="PTHR15822:SF4">
    <property type="entry name" value="TYROSYL-DNA PHOSPHODIESTERASE 2"/>
    <property type="match status" value="1"/>
</dbReference>
<dbReference type="InterPro" id="IPR005135">
    <property type="entry name" value="Endo/exonuclease/phosphatase"/>
</dbReference>
<keyword evidence="6" id="KW-0378">Hydrolase</keyword>
<dbReference type="SUPFAM" id="SSF56219">
    <property type="entry name" value="DNase I-like"/>
    <property type="match status" value="1"/>
</dbReference>
<comment type="cofactor">
    <cofactor evidence="1">
        <name>Mn(2+)</name>
        <dbReference type="ChEBI" id="CHEBI:29035"/>
    </cofactor>
</comment>
<feature type="domain" description="Endonuclease/exonuclease/phosphatase" evidence="9">
    <location>
        <begin position="11"/>
        <end position="243"/>
    </location>
</feature>
<dbReference type="PANTHER" id="PTHR15822">
    <property type="entry name" value="TRAF AND TNF RECEPTOR-ASSOCIATED PROTEIN"/>
    <property type="match status" value="1"/>
</dbReference>
<keyword evidence="5" id="KW-0227">DNA damage</keyword>
<evidence type="ECO:0000256" key="2">
    <source>
        <dbReference type="ARBA" id="ARBA00001946"/>
    </source>
</evidence>
<keyword evidence="3" id="KW-0540">Nuclease</keyword>
<organism evidence="10 11">
    <name type="scientific">Tepidiforma flava</name>
    <dbReference type="NCBI Taxonomy" id="3004094"/>
    <lineage>
        <taxon>Bacteria</taxon>
        <taxon>Bacillati</taxon>
        <taxon>Chloroflexota</taxon>
        <taxon>Tepidiformia</taxon>
        <taxon>Tepidiformales</taxon>
        <taxon>Tepidiformaceae</taxon>
        <taxon>Tepidiforma</taxon>
    </lineage>
</organism>
<sequence length="253" mass="26973">MNGDGLRLRAATWNIRNVADRWAERKPLLTAAFRELAPDLCGLQEVALTGDRQDDLLAGVLGGHVRTLAAESPRFPGFGTAIIVARGEVLAHEVLDLGQGRTAQRALVALPGGLTLWFATTHLHHRPGEDGVRQAQAERLAAWMDDAPRADAEVVAGDFNARPGEPACRVMERAGFRSAHREANGAEPGRTWPSGIVAPGMDTEGEPGCLDYLWLRGSVAVERAWLAGTAPAAGDPGLYPSDHFAVAADLRLG</sequence>
<dbReference type="InterPro" id="IPR051547">
    <property type="entry name" value="TDP2-like"/>
</dbReference>
<evidence type="ECO:0000259" key="9">
    <source>
        <dbReference type="Pfam" id="PF03372"/>
    </source>
</evidence>
<evidence type="ECO:0000256" key="1">
    <source>
        <dbReference type="ARBA" id="ARBA00001936"/>
    </source>
</evidence>
<dbReference type="Pfam" id="PF03372">
    <property type="entry name" value="Exo_endo_phos"/>
    <property type="match status" value="1"/>
</dbReference>
<keyword evidence="10" id="KW-0255">Endonuclease</keyword>
<evidence type="ECO:0000256" key="3">
    <source>
        <dbReference type="ARBA" id="ARBA00022722"/>
    </source>
</evidence>
<dbReference type="RefSeq" id="WP_270055719.1">
    <property type="nucleotide sequence ID" value="NZ_CP115149.1"/>
</dbReference>
<reference evidence="10 11" key="1">
    <citation type="journal article" date="2023" name="ISME J.">
        <title>Thermophilic Dehalococcoidia with unusual traits shed light on an unexpected past.</title>
        <authorList>
            <person name="Palmer M."/>
            <person name="Covington J.K."/>
            <person name="Zhou E.M."/>
            <person name="Thomas S.C."/>
            <person name="Habib N."/>
            <person name="Seymour C.O."/>
            <person name="Lai D."/>
            <person name="Johnston J."/>
            <person name="Hashimi A."/>
            <person name="Jiao J.Y."/>
            <person name="Muok A.R."/>
            <person name="Liu L."/>
            <person name="Xian W.D."/>
            <person name="Zhi X.Y."/>
            <person name="Li M.M."/>
            <person name="Silva L.P."/>
            <person name="Bowen B.P."/>
            <person name="Louie K."/>
            <person name="Briegel A."/>
            <person name="Pett-Ridge J."/>
            <person name="Weber P.K."/>
            <person name="Tocheva E.I."/>
            <person name="Woyke T."/>
            <person name="Northen T.R."/>
            <person name="Mayali X."/>
            <person name="Li W.J."/>
            <person name="Hedlund B.P."/>
        </authorList>
    </citation>
    <scope>NUCLEOTIDE SEQUENCE [LARGE SCALE GENOMIC DNA]</scope>
    <source>
        <strain evidence="10 11">YIM 72310</strain>
    </source>
</reference>
<dbReference type="InterPro" id="IPR036691">
    <property type="entry name" value="Endo/exonu/phosph_ase_sf"/>
</dbReference>
<keyword evidence="11" id="KW-1185">Reference proteome</keyword>
<dbReference type="EMBL" id="CP115149">
    <property type="protein sequence ID" value="WBL35191.1"/>
    <property type="molecule type" value="Genomic_DNA"/>
</dbReference>
<evidence type="ECO:0000256" key="4">
    <source>
        <dbReference type="ARBA" id="ARBA00022723"/>
    </source>
</evidence>
<gene>
    <name evidence="10" type="ORF">O0235_10360</name>
</gene>
<comment type="cofactor">
    <cofactor evidence="2">
        <name>Mg(2+)</name>
        <dbReference type="ChEBI" id="CHEBI:18420"/>
    </cofactor>
</comment>
<keyword evidence="8" id="KW-0234">DNA repair</keyword>
<keyword evidence="4" id="KW-0479">Metal-binding</keyword>
<proteinExistence type="predicted"/>
<dbReference type="Gene3D" id="3.60.10.10">
    <property type="entry name" value="Endonuclease/exonuclease/phosphatase"/>
    <property type="match status" value="1"/>
</dbReference>
<evidence type="ECO:0000256" key="6">
    <source>
        <dbReference type="ARBA" id="ARBA00022801"/>
    </source>
</evidence>
<evidence type="ECO:0000256" key="8">
    <source>
        <dbReference type="ARBA" id="ARBA00023204"/>
    </source>
</evidence>
<evidence type="ECO:0000256" key="7">
    <source>
        <dbReference type="ARBA" id="ARBA00022842"/>
    </source>
</evidence>
<accession>A0ABY7M3Q5</accession>
<evidence type="ECO:0000313" key="11">
    <source>
        <dbReference type="Proteomes" id="UP001212803"/>
    </source>
</evidence>
<name>A0ABY7M3Q5_9CHLR</name>
<keyword evidence="7" id="KW-0460">Magnesium</keyword>
<protein>
    <submittedName>
        <fullName evidence="10">Endonuclease/exonuclease/phosphatase family protein</fullName>
    </submittedName>
</protein>
<evidence type="ECO:0000313" key="10">
    <source>
        <dbReference type="EMBL" id="WBL35191.1"/>
    </source>
</evidence>
<evidence type="ECO:0000256" key="5">
    <source>
        <dbReference type="ARBA" id="ARBA00022763"/>
    </source>
</evidence>